<reference evidence="3" key="1">
    <citation type="submission" date="2017-05" db="EMBL/GenBank/DDBJ databases">
        <authorList>
            <person name="Rodrigo-Torres L."/>
            <person name="Arahal R. D."/>
            <person name="Lucena T."/>
        </authorList>
    </citation>
    <scope>NUCLEOTIDE SEQUENCE [LARGE SCALE GENOMIC DNA]</scope>
    <source>
        <strain evidence="3">CECT 8649</strain>
    </source>
</reference>
<dbReference type="EMBL" id="FXXP01000002">
    <property type="protein sequence ID" value="SMX28964.1"/>
    <property type="molecule type" value="Genomic_DNA"/>
</dbReference>
<dbReference type="AlphaFoldDB" id="A0A238JFH4"/>
<keyword evidence="3" id="KW-1185">Reference proteome</keyword>
<sequence>MSKSYLVLSALMAAITCVHVFLGGPQYADAFTVTLENADLRAMSLVLWHAVTVALILFALAYLWLAFRRSPELVAITSLLQLGWAGLFLFYGVTQLGELVTQPQWVLFIGFPCAALFSEWLRDRRNPAKP</sequence>
<keyword evidence="1" id="KW-0472">Membrane</keyword>
<gene>
    <name evidence="2" type="ORF">TRP8649_03092</name>
</gene>
<keyword evidence="1" id="KW-0812">Transmembrane</keyword>
<feature type="transmembrane region" description="Helical" evidence="1">
    <location>
        <begin position="105"/>
        <end position="121"/>
    </location>
</feature>
<dbReference type="RefSeq" id="WP_099246684.1">
    <property type="nucleotide sequence ID" value="NZ_FXXP01000002.1"/>
</dbReference>
<accession>A0A238JFH4</accession>
<evidence type="ECO:0000256" key="1">
    <source>
        <dbReference type="SAM" id="Phobius"/>
    </source>
</evidence>
<evidence type="ECO:0000313" key="2">
    <source>
        <dbReference type="EMBL" id="SMX28964.1"/>
    </source>
</evidence>
<dbReference type="OrthoDB" id="8421716at2"/>
<feature type="transmembrane region" description="Helical" evidence="1">
    <location>
        <begin position="73"/>
        <end position="93"/>
    </location>
</feature>
<feature type="transmembrane region" description="Helical" evidence="1">
    <location>
        <begin position="46"/>
        <end position="66"/>
    </location>
</feature>
<evidence type="ECO:0000313" key="3">
    <source>
        <dbReference type="Proteomes" id="UP000225972"/>
    </source>
</evidence>
<proteinExistence type="predicted"/>
<keyword evidence="1" id="KW-1133">Transmembrane helix</keyword>
<name>A0A238JFH4_9RHOB</name>
<organism evidence="2 3">
    <name type="scientific">Pelagimonas phthalicica</name>
    <dbReference type="NCBI Taxonomy" id="1037362"/>
    <lineage>
        <taxon>Bacteria</taxon>
        <taxon>Pseudomonadati</taxon>
        <taxon>Pseudomonadota</taxon>
        <taxon>Alphaproteobacteria</taxon>
        <taxon>Rhodobacterales</taxon>
        <taxon>Roseobacteraceae</taxon>
        <taxon>Pelagimonas</taxon>
    </lineage>
</organism>
<protein>
    <submittedName>
        <fullName evidence="2">Uncharacterized protein</fullName>
    </submittedName>
</protein>
<dbReference type="Proteomes" id="UP000225972">
    <property type="component" value="Unassembled WGS sequence"/>
</dbReference>